<dbReference type="Proteomes" id="UP000799324">
    <property type="component" value="Unassembled WGS sequence"/>
</dbReference>
<gene>
    <name evidence="1" type="ORF">K491DRAFT_503985</name>
</gene>
<dbReference type="EMBL" id="MU004296">
    <property type="protein sequence ID" value="KAF2660925.1"/>
    <property type="molecule type" value="Genomic_DNA"/>
</dbReference>
<evidence type="ECO:0008006" key="3">
    <source>
        <dbReference type="Google" id="ProtNLM"/>
    </source>
</evidence>
<dbReference type="PANTHER" id="PTHR42034">
    <property type="entry name" value="CHROMOSOME 7, WHOLE GENOME SHOTGUN SEQUENCE-RELATED"/>
    <property type="match status" value="1"/>
</dbReference>
<dbReference type="AlphaFoldDB" id="A0A6A6TLJ6"/>
<accession>A0A6A6TLJ6</accession>
<sequence>MTPWQRKSEFSSTFARPIGVNESFIKLIGDAGHAIGREHWAIHSTASIVAKGSLPGLLLTRLRYAWRHLRFQHPSLAAYVGSDQGTLVYDIPSSEEDLEAWFQETFKVEQNAPSASELLPMLRPSRFATLCYVVKSGELLAYTSHWRNDGLGVVILLDSLLRLLVAPDLSDPTNLPWGDEVLRLSPCVEDAIGISENPTADQQALAKACVDTFALMSDSTGIPYEALAPSPLGTLEELITLEVGLTGSIIDAARDKGVDVKAAVHASVAAANWDRATEVDKTKHYASTIRVSLRPYLAKKSPPATYASGLYTTGWMDKVEPSNGWLSIANHYHSVYEQGISNDYIQAHGRYAGGLLDMVRNLPPDLPAPTNVDISVIDGAEDLLATSYGSGDLAVDVKGMTVGVDMLSPQVFCFMWLFRERLNISVVYNQAYHAQPEMREFLESVRRSLLDGLEVYNES</sequence>
<organism evidence="1 2">
    <name type="scientific">Lophiostoma macrostomum CBS 122681</name>
    <dbReference type="NCBI Taxonomy" id="1314788"/>
    <lineage>
        <taxon>Eukaryota</taxon>
        <taxon>Fungi</taxon>
        <taxon>Dikarya</taxon>
        <taxon>Ascomycota</taxon>
        <taxon>Pezizomycotina</taxon>
        <taxon>Dothideomycetes</taxon>
        <taxon>Pleosporomycetidae</taxon>
        <taxon>Pleosporales</taxon>
        <taxon>Lophiostomataceae</taxon>
        <taxon>Lophiostoma</taxon>
    </lineage>
</organism>
<keyword evidence="2" id="KW-1185">Reference proteome</keyword>
<evidence type="ECO:0000313" key="1">
    <source>
        <dbReference type="EMBL" id="KAF2660925.1"/>
    </source>
</evidence>
<dbReference type="PANTHER" id="PTHR42034:SF1">
    <property type="entry name" value="CONDENSATION DOMAIN-CONTAINING PROTEIN"/>
    <property type="match status" value="1"/>
</dbReference>
<dbReference type="Gene3D" id="3.30.559.10">
    <property type="entry name" value="Chloramphenicol acetyltransferase-like domain"/>
    <property type="match status" value="1"/>
</dbReference>
<dbReference type="Gene3D" id="3.30.559.30">
    <property type="entry name" value="Nonribosomal peptide synthetase, condensation domain"/>
    <property type="match status" value="1"/>
</dbReference>
<reference evidence="1" key="1">
    <citation type="journal article" date="2020" name="Stud. Mycol.">
        <title>101 Dothideomycetes genomes: a test case for predicting lifestyles and emergence of pathogens.</title>
        <authorList>
            <person name="Haridas S."/>
            <person name="Albert R."/>
            <person name="Binder M."/>
            <person name="Bloem J."/>
            <person name="Labutti K."/>
            <person name="Salamov A."/>
            <person name="Andreopoulos B."/>
            <person name="Baker S."/>
            <person name="Barry K."/>
            <person name="Bills G."/>
            <person name="Bluhm B."/>
            <person name="Cannon C."/>
            <person name="Castanera R."/>
            <person name="Culley D."/>
            <person name="Daum C."/>
            <person name="Ezra D."/>
            <person name="Gonzalez J."/>
            <person name="Henrissat B."/>
            <person name="Kuo A."/>
            <person name="Liang C."/>
            <person name="Lipzen A."/>
            <person name="Lutzoni F."/>
            <person name="Magnuson J."/>
            <person name="Mondo S."/>
            <person name="Nolan M."/>
            <person name="Ohm R."/>
            <person name="Pangilinan J."/>
            <person name="Park H.-J."/>
            <person name="Ramirez L."/>
            <person name="Alfaro M."/>
            <person name="Sun H."/>
            <person name="Tritt A."/>
            <person name="Yoshinaga Y."/>
            <person name="Zwiers L.-H."/>
            <person name="Turgeon B."/>
            <person name="Goodwin S."/>
            <person name="Spatafora J."/>
            <person name="Crous P."/>
            <person name="Grigoriev I."/>
        </authorList>
    </citation>
    <scope>NUCLEOTIDE SEQUENCE</scope>
    <source>
        <strain evidence="1">CBS 122681</strain>
    </source>
</reference>
<proteinExistence type="predicted"/>
<dbReference type="InterPro" id="IPR023213">
    <property type="entry name" value="CAT-like_dom_sf"/>
</dbReference>
<name>A0A6A6TLJ6_9PLEO</name>
<dbReference type="OrthoDB" id="2548233at2759"/>
<evidence type="ECO:0000313" key="2">
    <source>
        <dbReference type="Proteomes" id="UP000799324"/>
    </source>
</evidence>
<protein>
    <recommendedName>
        <fullName evidence="3">CoA-dependent acyltransferase</fullName>
    </recommendedName>
</protein>